<evidence type="ECO:0000313" key="1">
    <source>
        <dbReference type="EMBL" id="MCD9646896.1"/>
    </source>
</evidence>
<sequence length="60" mass="6502">EVMVKLTTYHTMTVRVTAVEPSTDHRGLTTRERGYSGASLFWGDGLGDGPSSMGWPVMAT</sequence>
<dbReference type="EMBL" id="JACEIK010004950">
    <property type="protein sequence ID" value="MCD9646896.1"/>
    <property type="molecule type" value="Genomic_DNA"/>
</dbReference>
<reference evidence="1 2" key="1">
    <citation type="journal article" date="2021" name="BMC Genomics">
        <title>Datura genome reveals duplications of psychoactive alkaloid biosynthetic genes and high mutation rate following tissue culture.</title>
        <authorList>
            <person name="Rajewski A."/>
            <person name="Carter-House D."/>
            <person name="Stajich J."/>
            <person name="Litt A."/>
        </authorList>
    </citation>
    <scope>NUCLEOTIDE SEQUENCE [LARGE SCALE GENOMIC DNA]</scope>
    <source>
        <strain evidence="1">AR-01</strain>
    </source>
</reference>
<gene>
    <name evidence="1" type="ORF">HAX54_037146</name>
</gene>
<evidence type="ECO:0000313" key="2">
    <source>
        <dbReference type="Proteomes" id="UP000823775"/>
    </source>
</evidence>
<protein>
    <submittedName>
        <fullName evidence="1">Uncharacterized protein</fullName>
    </submittedName>
</protein>
<name>A0ABS8VJA9_DATST</name>
<accession>A0ABS8VJA9</accession>
<keyword evidence="2" id="KW-1185">Reference proteome</keyword>
<comment type="caution">
    <text evidence="1">The sequence shown here is derived from an EMBL/GenBank/DDBJ whole genome shotgun (WGS) entry which is preliminary data.</text>
</comment>
<organism evidence="1 2">
    <name type="scientific">Datura stramonium</name>
    <name type="common">Jimsonweed</name>
    <name type="synonym">Common thornapple</name>
    <dbReference type="NCBI Taxonomy" id="4076"/>
    <lineage>
        <taxon>Eukaryota</taxon>
        <taxon>Viridiplantae</taxon>
        <taxon>Streptophyta</taxon>
        <taxon>Embryophyta</taxon>
        <taxon>Tracheophyta</taxon>
        <taxon>Spermatophyta</taxon>
        <taxon>Magnoliopsida</taxon>
        <taxon>eudicotyledons</taxon>
        <taxon>Gunneridae</taxon>
        <taxon>Pentapetalae</taxon>
        <taxon>asterids</taxon>
        <taxon>lamiids</taxon>
        <taxon>Solanales</taxon>
        <taxon>Solanaceae</taxon>
        <taxon>Solanoideae</taxon>
        <taxon>Datureae</taxon>
        <taxon>Datura</taxon>
    </lineage>
</organism>
<feature type="non-terminal residue" evidence="1">
    <location>
        <position position="1"/>
    </location>
</feature>
<feature type="non-terminal residue" evidence="1">
    <location>
        <position position="60"/>
    </location>
</feature>
<proteinExistence type="predicted"/>
<dbReference type="Proteomes" id="UP000823775">
    <property type="component" value="Unassembled WGS sequence"/>
</dbReference>